<keyword evidence="3" id="KW-1185">Reference proteome</keyword>
<feature type="domain" description="N-acetyltransferase" evidence="1">
    <location>
        <begin position="13"/>
        <end position="166"/>
    </location>
</feature>
<dbReference type="Pfam" id="PF00583">
    <property type="entry name" value="Acetyltransf_1"/>
    <property type="match status" value="1"/>
</dbReference>
<comment type="caution">
    <text evidence="2">The sequence shown here is derived from an EMBL/GenBank/DDBJ whole genome shotgun (WGS) entry which is preliminary data.</text>
</comment>
<protein>
    <submittedName>
        <fullName evidence="2">GNAT family N-acetyltransferase</fullName>
    </submittedName>
</protein>
<organism evidence="2 3">
    <name type="scientific">Tianweitania sediminis</name>
    <dbReference type="NCBI Taxonomy" id="1502156"/>
    <lineage>
        <taxon>Bacteria</taxon>
        <taxon>Pseudomonadati</taxon>
        <taxon>Pseudomonadota</taxon>
        <taxon>Alphaproteobacteria</taxon>
        <taxon>Hyphomicrobiales</taxon>
        <taxon>Phyllobacteriaceae</taxon>
        <taxon>Tianweitania</taxon>
    </lineage>
</organism>
<dbReference type="GO" id="GO:0016747">
    <property type="term" value="F:acyltransferase activity, transferring groups other than amino-acyl groups"/>
    <property type="evidence" value="ECO:0007669"/>
    <property type="project" value="InterPro"/>
</dbReference>
<dbReference type="AlphaFoldDB" id="A0A8J7UKI5"/>
<evidence type="ECO:0000259" key="1">
    <source>
        <dbReference type="PROSITE" id="PS51186"/>
    </source>
</evidence>
<dbReference type="Gene3D" id="3.40.630.30">
    <property type="match status" value="1"/>
</dbReference>
<proteinExistence type="predicted"/>
<accession>A0A8J7UKI5</accession>
<dbReference type="EMBL" id="JAGIYY010000004">
    <property type="protein sequence ID" value="MBP0439709.1"/>
    <property type="molecule type" value="Genomic_DNA"/>
</dbReference>
<evidence type="ECO:0000313" key="3">
    <source>
        <dbReference type="Proteomes" id="UP000666240"/>
    </source>
</evidence>
<sequence>MTSIAASNKSLPGVIRQLRPSDRARFKAHLLRLDSESRHDRFNGGTSDSFLQNYADRCFRDGATVVGYVEGDRVLGAAELHERPEFEEPTGEIAFSVERMLQHRGLGARLFRRLIGHAYALGYTQLKVTTHPNNIAMRRLAHSFGARISFTDGESTGSISLTPQEESAFPVALPSRSSLRPAFEIA</sequence>
<dbReference type="InterPro" id="IPR000182">
    <property type="entry name" value="GNAT_dom"/>
</dbReference>
<reference evidence="2" key="1">
    <citation type="submission" date="2021-03" db="EMBL/GenBank/DDBJ databases">
        <title>Genome sequencing and assembly of Tianweitania sediminis.</title>
        <authorList>
            <person name="Chhetri G."/>
        </authorList>
    </citation>
    <scope>NUCLEOTIDE SEQUENCE</scope>
    <source>
        <strain evidence="2">Z8</strain>
    </source>
</reference>
<dbReference type="Proteomes" id="UP000666240">
    <property type="component" value="Unassembled WGS sequence"/>
</dbReference>
<evidence type="ECO:0000313" key="2">
    <source>
        <dbReference type="EMBL" id="MBP0439709.1"/>
    </source>
</evidence>
<dbReference type="InterPro" id="IPR016181">
    <property type="entry name" value="Acyl_CoA_acyltransferase"/>
</dbReference>
<gene>
    <name evidence="2" type="ORF">J5Y06_13695</name>
</gene>
<dbReference type="PROSITE" id="PS51186">
    <property type="entry name" value="GNAT"/>
    <property type="match status" value="1"/>
</dbReference>
<dbReference type="SUPFAM" id="SSF55729">
    <property type="entry name" value="Acyl-CoA N-acyltransferases (Nat)"/>
    <property type="match status" value="1"/>
</dbReference>
<name>A0A8J7UKI5_9HYPH</name>
<dbReference type="RefSeq" id="WP_209335742.1">
    <property type="nucleotide sequence ID" value="NZ_JAGIYY010000004.1"/>
</dbReference>